<name>A0A6P7JC49_9TELE</name>
<reference evidence="3" key="1">
    <citation type="submission" date="2025-08" db="UniProtKB">
        <authorList>
            <consortium name="RefSeq"/>
        </authorList>
    </citation>
    <scope>IDENTIFICATION</scope>
</reference>
<evidence type="ECO:0000256" key="1">
    <source>
        <dbReference type="SAM" id="Coils"/>
    </source>
</evidence>
<keyword evidence="1" id="KW-0175">Coiled coil</keyword>
<gene>
    <name evidence="3" type="primary">LOC114444049</name>
</gene>
<organism evidence="2 3">
    <name type="scientific">Parambassis ranga</name>
    <name type="common">Indian glassy fish</name>
    <dbReference type="NCBI Taxonomy" id="210632"/>
    <lineage>
        <taxon>Eukaryota</taxon>
        <taxon>Metazoa</taxon>
        <taxon>Chordata</taxon>
        <taxon>Craniata</taxon>
        <taxon>Vertebrata</taxon>
        <taxon>Euteleostomi</taxon>
        <taxon>Actinopterygii</taxon>
        <taxon>Neopterygii</taxon>
        <taxon>Teleostei</taxon>
        <taxon>Neoteleostei</taxon>
        <taxon>Acanthomorphata</taxon>
        <taxon>Ovalentaria</taxon>
        <taxon>Ambassidae</taxon>
        <taxon>Parambassis</taxon>
    </lineage>
</organism>
<dbReference type="OrthoDB" id="8908356at2759"/>
<accession>A0A6P7JC49</accession>
<dbReference type="InParanoid" id="A0A6P7JC49"/>
<dbReference type="GeneID" id="114444049"/>
<protein>
    <submittedName>
        <fullName evidence="3">Uncharacterized protein LOC114444049</fullName>
    </submittedName>
</protein>
<dbReference type="RefSeq" id="XP_028274255.1">
    <property type="nucleotide sequence ID" value="XM_028418454.1"/>
</dbReference>
<evidence type="ECO:0000313" key="2">
    <source>
        <dbReference type="Proteomes" id="UP000515145"/>
    </source>
</evidence>
<evidence type="ECO:0000313" key="3">
    <source>
        <dbReference type="RefSeq" id="XP_028274255.1"/>
    </source>
</evidence>
<keyword evidence="2" id="KW-1185">Reference proteome</keyword>
<sequence>MCHLCSGSRSTKRKESGSPYFVQIWSMWVFQVLQLSTLLLGISEAHGAGSASRKAGEVPMSQLRMLSRGLGHLLHGVGENVGRLERHGNLMVTKLDGATKTVDSLHKQSVQTGRTNKQVRKDLQILSAIRDRLWRAVRDLQKELEELEAEQEAMQQRMNRVLQKVKILTEPRSGGQTDFSYMKAFLDKQARCLAFLTHEVLARERVIDRHLQYIEHLEKQLSSGA</sequence>
<feature type="coiled-coil region" evidence="1">
    <location>
        <begin position="130"/>
        <end position="164"/>
    </location>
</feature>
<dbReference type="Proteomes" id="UP000515145">
    <property type="component" value="Chromosome 12"/>
</dbReference>
<proteinExistence type="predicted"/>
<dbReference type="AlphaFoldDB" id="A0A6P7JC49"/>